<name>A0A8S5QPX4_9CAUD</name>
<reference evidence="1" key="1">
    <citation type="journal article" date="2021" name="Proc. Natl. Acad. Sci. U.S.A.">
        <title>A Catalog of Tens of Thousands of Viruses from Human Metagenomes Reveals Hidden Associations with Chronic Diseases.</title>
        <authorList>
            <person name="Tisza M.J."/>
            <person name="Buck C.B."/>
        </authorList>
    </citation>
    <scope>NUCLEOTIDE SEQUENCE</scope>
    <source>
        <strain evidence="1">CtE6L85</strain>
    </source>
</reference>
<accession>A0A8S5QPX4</accession>
<protein>
    <submittedName>
        <fullName evidence="1">Uncharacterized protein</fullName>
    </submittedName>
</protein>
<evidence type="ECO:0000313" key="1">
    <source>
        <dbReference type="EMBL" id="DAE21327.1"/>
    </source>
</evidence>
<sequence>MKSPTRVAGPSSVPVSRLHAPCRLQMKKGIGFHDICNR</sequence>
<organism evidence="1">
    <name type="scientific">Siphoviridae sp. ctE6L85</name>
    <dbReference type="NCBI Taxonomy" id="2826202"/>
    <lineage>
        <taxon>Viruses</taxon>
        <taxon>Duplodnaviria</taxon>
        <taxon>Heunggongvirae</taxon>
        <taxon>Uroviricota</taxon>
        <taxon>Caudoviricetes</taxon>
    </lineage>
</organism>
<proteinExistence type="predicted"/>
<dbReference type="EMBL" id="BK015711">
    <property type="protein sequence ID" value="DAE21327.1"/>
    <property type="molecule type" value="Genomic_DNA"/>
</dbReference>